<evidence type="ECO:0008006" key="3">
    <source>
        <dbReference type="Google" id="ProtNLM"/>
    </source>
</evidence>
<dbReference type="EMBL" id="JACHMN010000003">
    <property type="protein sequence ID" value="MBB5873202.1"/>
    <property type="molecule type" value="Genomic_DNA"/>
</dbReference>
<dbReference type="Gene3D" id="1.50.10.20">
    <property type="match status" value="1"/>
</dbReference>
<gene>
    <name evidence="1" type="ORF">F4553_006636</name>
</gene>
<evidence type="ECO:0000313" key="2">
    <source>
        <dbReference type="Proteomes" id="UP000587527"/>
    </source>
</evidence>
<name>A0A841C2C5_9ACTN</name>
<dbReference type="SUPFAM" id="SSF48239">
    <property type="entry name" value="Terpenoid cyclases/Protein prenyltransferases"/>
    <property type="match status" value="1"/>
</dbReference>
<reference evidence="1 2" key="1">
    <citation type="submission" date="2020-08" db="EMBL/GenBank/DDBJ databases">
        <title>Sequencing the genomes of 1000 actinobacteria strains.</title>
        <authorList>
            <person name="Klenk H.-P."/>
        </authorList>
    </citation>
    <scope>NUCLEOTIDE SEQUENCE [LARGE SCALE GENOMIC DNA]</scope>
    <source>
        <strain evidence="1 2">DSM 45362</strain>
    </source>
</reference>
<comment type="caution">
    <text evidence="1">The sequence shown here is derived from an EMBL/GenBank/DDBJ whole genome shotgun (WGS) entry which is preliminary data.</text>
</comment>
<protein>
    <recommendedName>
        <fullName evidence="3">Prenyltransferase</fullName>
    </recommendedName>
</protein>
<dbReference type="InterPro" id="IPR008930">
    <property type="entry name" value="Terpenoid_cyclase/PrenylTrfase"/>
</dbReference>
<evidence type="ECO:0000313" key="1">
    <source>
        <dbReference type="EMBL" id="MBB5873202.1"/>
    </source>
</evidence>
<keyword evidence="2" id="KW-1185">Reference proteome</keyword>
<proteinExistence type="predicted"/>
<dbReference type="RefSeq" id="WP_184844021.1">
    <property type="nucleotide sequence ID" value="NZ_JACHMN010000003.1"/>
</dbReference>
<dbReference type="AlphaFoldDB" id="A0A841C2C5"/>
<sequence>MRVILSYPTDTMARMLLRGDAFTRARTFLFEQARPLDRERFRFLFEGGSAAGVLRELAAFQNDDGGFGHALEPDLRCAASSAIATWHGFAVLREIGAAADEPMARRAVDYLLATLDRERWVWPIVPAAVEDAPHAPWWTHAGIDEAFDGSRINPTASLLGVLHEHAEQVPAALLAELTERVLARVESAPDALPMNDLPCLLALAAARHLPEPARARVEAKALRAAPLLVASDPADWTAYVLQPLDVVRAPGSFLAAVVDEAAVQANLDYWISRQSPTGSWPLTWDWSFVDERAWARAKLDNEGCVTVDRLHTLSAWGRVDAGLGD</sequence>
<accession>A0A841C2C5</accession>
<organism evidence="1 2">
    <name type="scientific">Allocatelliglobosispora scoriae</name>
    <dbReference type="NCBI Taxonomy" id="643052"/>
    <lineage>
        <taxon>Bacteria</taxon>
        <taxon>Bacillati</taxon>
        <taxon>Actinomycetota</taxon>
        <taxon>Actinomycetes</taxon>
        <taxon>Micromonosporales</taxon>
        <taxon>Micromonosporaceae</taxon>
        <taxon>Allocatelliglobosispora</taxon>
    </lineage>
</organism>
<dbReference type="Proteomes" id="UP000587527">
    <property type="component" value="Unassembled WGS sequence"/>
</dbReference>